<gene>
    <name evidence="1" type="ORF">SPELUC_LOCUS7567</name>
</gene>
<protein>
    <submittedName>
        <fullName evidence="1">11162_t:CDS:1</fullName>
    </submittedName>
</protein>
<evidence type="ECO:0000313" key="2">
    <source>
        <dbReference type="Proteomes" id="UP000789366"/>
    </source>
</evidence>
<dbReference type="EMBL" id="CAJVPW010010208">
    <property type="protein sequence ID" value="CAG8612962.1"/>
    <property type="molecule type" value="Genomic_DNA"/>
</dbReference>
<dbReference type="Proteomes" id="UP000789366">
    <property type="component" value="Unassembled WGS sequence"/>
</dbReference>
<keyword evidence="2" id="KW-1185">Reference proteome</keyword>
<reference evidence="1" key="1">
    <citation type="submission" date="2021-06" db="EMBL/GenBank/DDBJ databases">
        <authorList>
            <person name="Kallberg Y."/>
            <person name="Tangrot J."/>
            <person name="Rosling A."/>
        </authorList>
    </citation>
    <scope>NUCLEOTIDE SEQUENCE</scope>
    <source>
        <strain evidence="1">28 12/20/2015</strain>
    </source>
</reference>
<organism evidence="1 2">
    <name type="scientific">Cetraspora pellucida</name>
    <dbReference type="NCBI Taxonomy" id="1433469"/>
    <lineage>
        <taxon>Eukaryota</taxon>
        <taxon>Fungi</taxon>
        <taxon>Fungi incertae sedis</taxon>
        <taxon>Mucoromycota</taxon>
        <taxon>Glomeromycotina</taxon>
        <taxon>Glomeromycetes</taxon>
        <taxon>Diversisporales</taxon>
        <taxon>Gigasporaceae</taxon>
        <taxon>Cetraspora</taxon>
    </lineage>
</organism>
<comment type="caution">
    <text evidence="1">The sequence shown here is derived from an EMBL/GenBank/DDBJ whole genome shotgun (WGS) entry which is preliminary data.</text>
</comment>
<sequence length="160" mass="18127">PESKQFSLVLQIADSTLRDHLKSKCNEGLYQISWDELIRLAKGISNGLKYLHDKGIIHRDLHSMNILINEGNALIADFGISKDINDPNSNSLMKCYIDLFSRCWSSAPEDRPELDMILSQLERLSTEPIKKITNRIVVRNKINANQDDSIDDSIDNSSAK</sequence>
<evidence type="ECO:0000313" key="1">
    <source>
        <dbReference type="EMBL" id="CAG8612962.1"/>
    </source>
</evidence>
<name>A0ACA9MTV2_9GLOM</name>
<accession>A0ACA9MTV2</accession>
<feature type="non-terminal residue" evidence="1">
    <location>
        <position position="1"/>
    </location>
</feature>
<proteinExistence type="predicted"/>